<protein>
    <recommendedName>
        <fullName evidence="3">F-box domain-containing protein</fullName>
    </recommendedName>
</protein>
<sequence length="394" mass="44572">MVSDAYVPPENVDLPPELDAYLMDLLAYNSNALKSCALVSKAWLAASRVCLFRDITVESETMFLRFEEVLITSPMIGDCVRTLRFRGRELSAPLVQCCLSRTLPVPLSRLEAFEFRFVQDSWKPQSLKDLAKFTTITRISLVECSLYTEELFGIISAFPFLKDLRVADIDESVGEIEAVEKPHNPKLERLLMHCSAIPTRRYGRESLIDFLISKGSLESLRVLDVGISMYNMRSMGKLIRTLGPQLEELHIGFVSPFGRSDTDLSSEPFSLTQPFCAAYTCHETDMLESIDLTQSVNLQRLVLSRPAHPLTRDLLSRVVSPHVHTIEFGPDFIGADTQQLEETLCAPNFSQLAEVCFVTKYNPNKREDVVKSKYQLAFPRLHERGILQVARTLD</sequence>
<dbReference type="InterPro" id="IPR032675">
    <property type="entry name" value="LRR_dom_sf"/>
</dbReference>
<evidence type="ECO:0000313" key="2">
    <source>
        <dbReference type="Proteomes" id="UP000308730"/>
    </source>
</evidence>
<gene>
    <name evidence="1" type="ORF">EUX98_g7211</name>
</gene>
<organism evidence="1 2">
    <name type="scientific">Antrodiella citrinella</name>
    <dbReference type="NCBI Taxonomy" id="2447956"/>
    <lineage>
        <taxon>Eukaryota</taxon>
        <taxon>Fungi</taxon>
        <taxon>Dikarya</taxon>
        <taxon>Basidiomycota</taxon>
        <taxon>Agaricomycotina</taxon>
        <taxon>Agaricomycetes</taxon>
        <taxon>Polyporales</taxon>
        <taxon>Steccherinaceae</taxon>
        <taxon>Antrodiella</taxon>
    </lineage>
</organism>
<dbReference type="Gene3D" id="3.80.10.10">
    <property type="entry name" value="Ribonuclease Inhibitor"/>
    <property type="match status" value="1"/>
</dbReference>
<dbReference type="EMBL" id="SGPM01000291">
    <property type="protein sequence ID" value="THH26985.1"/>
    <property type="molecule type" value="Genomic_DNA"/>
</dbReference>
<dbReference type="SUPFAM" id="SSF52047">
    <property type="entry name" value="RNI-like"/>
    <property type="match status" value="1"/>
</dbReference>
<dbReference type="AlphaFoldDB" id="A0A4S4MMQ3"/>
<keyword evidence="2" id="KW-1185">Reference proteome</keyword>
<evidence type="ECO:0008006" key="3">
    <source>
        <dbReference type="Google" id="ProtNLM"/>
    </source>
</evidence>
<proteinExistence type="predicted"/>
<name>A0A4S4MMQ3_9APHY</name>
<reference evidence="1 2" key="1">
    <citation type="submission" date="2019-02" db="EMBL/GenBank/DDBJ databases">
        <title>Genome sequencing of the rare red list fungi Antrodiella citrinella (Flaviporus citrinellus).</title>
        <authorList>
            <person name="Buettner E."/>
            <person name="Kellner H."/>
        </authorList>
    </citation>
    <scope>NUCLEOTIDE SEQUENCE [LARGE SCALE GENOMIC DNA]</scope>
    <source>
        <strain evidence="1 2">DSM 108506</strain>
    </source>
</reference>
<comment type="caution">
    <text evidence="1">The sequence shown here is derived from an EMBL/GenBank/DDBJ whole genome shotgun (WGS) entry which is preliminary data.</text>
</comment>
<evidence type="ECO:0000313" key="1">
    <source>
        <dbReference type="EMBL" id="THH26985.1"/>
    </source>
</evidence>
<accession>A0A4S4MMQ3</accession>
<dbReference type="Proteomes" id="UP000308730">
    <property type="component" value="Unassembled WGS sequence"/>
</dbReference>
<dbReference type="OrthoDB" id="2921803at2759"/>